<protein>
    <submittedName>
        <fullName evidence="3">Polyisoprenoid-binding protein YceI</fullName>
    </submittedName>
</protein>
<feature type="chain" id="PRO_5012538313" evidence="1">
    <location>
        <begin position="21"/>
        <end position="189"/>
    </location>
</feature>
<dbReference type="SUPFAM" id="SSF101874">
    <property type="entry name" value="YceI-like"/>
    <property type="match status" value="1"/>
</dbReference>
<dbReference type="RefSeq" id="WP_097097318.1">
    <property type="nucleotide sequence ID" value="NZ_OCMY01000001.1"/>
</dbReference>
<feature type="signal peptide" evidence="1">
    <location>
        <begin position="1"/>
        <end position="20"/>
    </location>
</feature>
<dbReference type="OrthoDB" id="9811006at2"/>
<dbReference type="Gene3D" id="2.40.128.110">
    <property type="entry name" value="Lipid/polyisoprenoid-binding, YceI-like"/>
    <property type="match status" value="1"/>
</dbReference>
<dbReference type="Proteomes" id="UP000219271">
    <property type="component" value="Unassembled WGS sequence"/>
</dbReference>
<dbReference type="SMART" id="SM00867">
    <property type="entry name" value="YceI"/>
    <property type="match status" value="1"/>
</dbReference>
<name>A0A286BZE2_9GAMM</name>
<accession>A0A286BZE2</accession>
<proteinExistence type="predicted"/>
<evidence type="ECO:0000313" key="4">
    <source>
        <dbReference type="Proteomes" id="UP000219271"/>
    </source>
</evidence>
<dbReference type="InterPro" id="IPR007372">
    <property type="entry name" value="Lipid/polyisoprenoid-bd_YceI"/>
</dbReference>
<dbReference type="Pfam" id="PF04264">
    <property type="entry name" value="YceI"/>
    <property type="match status" value="1"/>
</dbReference>
<evidence type="ECO:0000256" key="1">
    <source>
        <dbReference type="SAM" id="SignalP"/>
    </source>
</evidence>
<dbReference type="PANTHER" id="PTHR34406">
    <property type="entry name" value="PROTEIN YCEI"/>
    <property type="match status" value="1"/>
</dbReference>
<organism evidence="3 4">
    <name type="scientific">Candidatus Pantoea floridensis</name>
    <dbReference type="NCBI Taxonomy" id="1938870"/>
    <lineage>
        <taxon>Bacteria</taxon>
        <taxon>Pseudomonadati</taxon>
        <taxon>Pseudomonadota</taxon>
        <taxon>Gammaproteobacteria</taxon>
        <taxon>Enterobacterales</taxon>
        <taxon>Erwiniaceae</taxon>
        <taxon>Pantoea</taxon>
    </lineage>
</organism>
<dbReference type="PANTHER" id="PTHR34406:SF1">
    <property type="entry name" value="PROTEIN YCEI"/>
    <property type="match status" value="1"/>
</dbReference>
<reference evidence="4" key="1">
    <citation type="submission" date="2017-09" db="EMBL/GenBank/DDBJ databases">
        <authorList>
            <person name="Varghese N."/>
            <person name="Submissions S."/>
        </authorList>
    </citation>
    <scope>NUCLEOTIDE SEQUENCE [LARGE SCALE GENOMIC DNA]</scope>
    <source>
        <strain evidence="4">JKS000234</strain>
    </source>
</reference>
<feature type="domain" description="Lipid/polyisoprenoid-binding YceI-like" evidence="2">
    <location>
        <begin position="24"/>
        <end position="187"/>
    </location>
</feature>
<dbReference type="EMBL" id="OCMY01000001">
    <property type="protein sequence ID" value="SOD39521.1"/>
    <property type="molecule type" value="Genomic_DNA"/>
</dbReference>
<gene>
    <name evidence="3" type="ORF">SAMN06273570_3971</name>
</gene>
<dbReference type="AlphaFoldDB" id="A0A286BZE2"/>
<evidence type="ECO:0000313" key="3">
    <source>
        <dbReference type="EMBL" id="SOD39521.1"/>
    </source>
</evidence>
<keyword evidence="4" id="KW-1185">Reference proteome</keyword>
<dbReference type="InterPro" id="IPR036761">
    <property type="entry name" value="TTHA0802/YceI-like_sf"/>
</dbReference>
<evidence type="ECO:0000259" key="2">
    <source>
        <dbReference type="SMART" id="SM00867"/>
    </source>
</evidence>
<keyword evidence="1" id="KW-0732">Signal</keyword>
<sequence length="189" mass="20657">MIRTACLAAVILLISPVAHAETKTYAINTQQSSIGLSWRAFGHNFSQAHLNGVTGYITLNPSQEWQDHIEVKIPVKTLVASNALLTYQLKSDLFFDAPHYPNIAFSSSRVSSLGEGKFQIIGTLSVKDVSRPVILIAKLDNGEIVAPTSNTMALHASTAISRTAFRVDRLVGIVDDRVDIELSIRAQRN</sequence>